<proteinExistence type="predicted"/>
<dbReference type="SUPFAM" id="SSF53474">
    <property type="entry name" value="alpha/beta-Hydrolases"/>
    <property type="match status" value="1"/>
</dbReference>
<evidence type="ECO:0000313" key="2">
    <source>
        <dbReference type="EMBL" id="PYH49277.1"/>
    </source>
</evidence>
<dbReference type="Pfam" id="PF12697">
    <property type="entry name" value="Abhydrolase_6"/>
    <property type="match status" value="1"/>
</dbReference>
<accession>A0A318ZQF0</accession>
<dbReference type="Gene3D" id="3.40.50.1820">
    <property type="entry name" value="alpha/beta hydrolase"/>
    <property type="match status" value="1"/>
</dbReference>
<dbReference type="InterPro" id="IPR050266">
    <property type="entry name" value="AB_hydrolase_sf"/>
</dbReference>
<evidence type="ECO:0000259" key="1">
    <source>
        <dbReference type="Pfam" id="PF12697"/>
    </source>
</evidence>
<protein>
    <submittedName>
        <fullName evidence="2">Catalytic protein</fullName>
    </submittedName>
</protein>
<dbReference type="PANTHER" id="PTHR43798">
    <property type="entry name" value="MONOACYLGLYCEROL LIPASE"/>
    <property type="match status" value="1"/>
</dbReference>
<reference evidence="2 3" key="1">
    <citation type="submission" date="2016-12" db="EMBL/GenBank/DDBJ databases">
        <title>The genomes of Aspergillus section Nigri reveals drivers in fungal speciation.</title>
        <authorList>
            <consortium name="DOE Joint Genome Institute"/>
            <person name="Vesth T.C."/>
            <person name="Nybo J."/>
            <person name="Theobald S."/>
            <person name="Brandl J."/>
            <person name="Frisvad J.C."/>
            <person name="Nielsen K.F."/>
            <person name="Lyhne E.K."/>
            <person name="Kogle M.E."/>
            <person name="Kuo A."/>
            <person name="Riley R."/>
            <person name="Clum A."/>
            <person name="Nolan M."/>
            <person name="Lipzen A."/>
            <person name="Salamov A."/>
            <person name="Henrissat B."/>
            <person name="Wiebenga A."/>
            <person name="De Vries R.P."/>
            <person name="Grigoriev I.V."/>
            <person name="Mortensen U.H."/>
            <person name="Andersen M.R."/>
            <person name="Baker S.E."/>
        </authorList>
    </citation>
    <scope>NUCLEOTIDE SEQUENCE [LARGE SCALE GENOMIC DNA]</scope>
    <source>
        <strain evidence="2 3">JOP 1030-1</strain>
    </source>
</reference>
<keyword evidence="3" id="KW-1185">Reference proteome</keyword>
<sequence>MEHFQHTAHIGTHSLSYALRGIPRQPGAPLVVVLTGITSSALEWSAVCRDLEQEASVLLYERTGYGQSEACPTAEPDSLTIVDELSRLLAAAALPPPYLVVGHSWGGILAREFLAARGPEVICGMVLVDAVQERMLFETWPDPSIAAVTAGLDYMEVVGLTRDHRLTEGEWAELMAEEASPHHTQQATRELPYLQVSRGILANKQQLLPGRDLLRGQPLSVLRGNSHRDQERMYHRGVAQGLGSEADRAAFRHYLERWDASEEAFQRELLNLSSNVRFSTTMKSGHNIQITEPERVADEIRWVLQRTSCVTRKSPVISDT</sequence>
<dbReference type="GO" id="GO:0016020">
    <property type="term" value="C:membrane"/>
    <property type="evidence" value="ECO:0007669"/>
    <property type="project" value="TreeGrafter"/>
</dbReference>
<gene>
    <name evidence="2" type="ORF">BP01DRAFT_352800</name>
</gene>
<dbReference type="PANTHER" id="PTHR43798:SF33">
    <property type="entry name" value="HYDROLASE, PUTATIVE (AFU_ORTHOLOGUE AFUA_2G14860)-RELATED"/>
    <property type="match status" value="1"/>
</dbReference>
<feature type="domain" description="AB hydrolase-1" evidence="1">
    <location>
        <begin position="31"/>
        <end position="298"/>
    </location>
</feature>
<dbReference type="STRING" id="1450539.A0A318ZQF0"/>
<evidence type="ECO:0000313" key="3">
    <source>
        <dbReference type="Proteomes" id="UP000248349"/>
    </source>
</evidence>
<dbReference type="OrthoDB" id="294702at2759"/>
<dbReference type="RefSeq" id="XP_025435259.1">
    <property type="nucleotide sequence ID" value="XM_025574018.1"/>
</dbReference>
<dbReference type="AlphaFoldDB" id="A0A318ZQF0"/>
<organism evidence="2 3">
    <name type="scientific">Aspergillus saccharolyticus JOP 1030-1</name>
    <dbReference type="NCBI Taxonomy" id="1450539"/>
    <lineage>
        <taxon>Eukaryota</taxon>
        <taxon>Fungi</taxon>
        <taxon>Dikarya</taxon>
        <taxon>Ascomycota</taxon>
        <taxon>Pezizomycotina</taxon>
        <taxon>Eurotiomycetes</taxon>
        <taxon>Eurotiomycetidae</taxon>
        <taxon>Eurotiales</taxon>
        <taxon>Aspergillaceae</taxon>
        <taxon>Aspergillus</taxon>
        <taxon>Aspergillus subgen. Circumdati</taxon>
    </lineage>
</organism>
<dbReference type="InterPro" id="IPR000073">
    <property type="entry name" value="AB_hydrolase_1"/>
</dbReference>
<dbReference type="EMBL" id="KZ821219">
    <property type="protein sequence ID" value="PYH49277.1"/>
    <property type="molecule type" value="Genomic_DNA"/>
</dbReference>
<name>A0A318ZQF0_9EURO</name>
<dbReference type="GeneID" id="37075246"/>
<dbReference type="Proteomes" id="UP000248349">
    <property type="component" value="Unassembled WGS sequence"/>
</dbReference>
<dbReference type="InterPro" id="IPR029058">
    <property type="entry name" value="AB_hydrolase_fold"/>
</dbReference>